<dbReference type="EMBL" id="FQVH01000023">
    <property type="protein sequence ID" value="SHF44976.1"/>
    <property type="molecule type" value="Genomic_DNA"/>
</dbReference>
<dbReference type="STRING" id="1121256.SAMN02746089_01939"/>
<accession>A0A1M5BRC8</accession>
<dbReference type="Proteomes" id="UP000184088">
    <property type="component" value="Unassembled WGS sequence"/>
</dbReference>
<organism evidence="1 2">
    <name type="scientific">Caldanaerobius fijiensis DSM 17918</name>
    <dbReference type="NCBI Taxonomy" id="1121256"/>
    <lineage>
        <taxon>Bacteria</taxon>
        <taxon>Bacillati</taxon>
        <taxon>Bacillota</taxon>
        <taxon>Clostridia</taxon>
        <taxon>Thermoanaerobacterales</taxon>
        <taxon>Thermoanaerobacteraceae</taxon>
        <taxon>Caldanaerobius</taxon>
    </lineage>
</organism>
<sequence>MYNVTAVLLDTVSIQRYVFSSNELKINIGASYIVSNIYKKYLEEALKEQFSTDINLKLWKEKPEEVLIKNEGVDFEIGYIGGGNAFLLFKRRDLAEGFVRSWTKLLLRDNLGISTAVAIVEDFDLDDVQKSMDKLFCKMSENKSLYFPNVTFSKYGITEDCPYTGLTAEIYDEDEGRYISSVAYKKLKYADEAQEYIKKCYKEALGENFIFTRDVEKLGQQKNDNNHIAIIHIDGNSMGQKFRETKDLVKLRKLSIEVDSVVKKSITALFKEARLIAQKLVETPESNIKIGRENGKFILPIRPLLIEGDDITLISEGRLGIFFAKRLLEILSSNNICGEPMTACAGVAIIKTKYPFYRGYTLAEELCKNAKKKAREYGGTSWLDFFIAYSGISGSLSDIRERQYKRKDWKLNFGPYLVAYNGRVPSSIREKEIKHLINGVKHFKKWPRSIVKEFQTKLATDKEAVEKFVKRDMKIKGYKLFEVPGNSYDTSGIANDVTPYFDMIELMEYYPDELFDLDEVVKEGNEDEVV</sequence>
<protein>
    <recommendedName>
        <fullName evidence="3">CRISPR-associated protein Cas10/Cmr2, subtype III-B</fullName>
    </recommendedName>
</protein>
<name>A0A1M5BRC8_9THEO</name>
<reference evidence="1 2" key="1">
    <citation type="submission" date="2016-11" db="EMBL/GenBank/DDBJ databases">
        <authorList>
            <person name="Jaros S."/>
            <person name="Januszkiewicz K."/>
            <person name="Wedrychowicz H."/>
        </authorList>
    </citation>
    <scope>NUCLEOTIDE SEQUENCE [LARGE SCALE GENOMIC DNA]</scope>
    <source>
        <strain evidence="1 2">DSM 17918</strain>
    </source>
</reference>
<proteinExistence type="predicted"/>
<dbReference type="InterPro" id="IPR043128">
    <property type="entry name" value="Rev_trsase/Diguanyl_cyclase"/>
</dbReference>
<dbReference type="Gene3D" id="3.30.70.270">
    <property type="match status" value="1"/>
</dbReference>
<evidence type="ECO:0000313" key="1">
    <source>
        <dbReference type="EMBL" id="SHF44976.1"/>
    </source>
</evidence>
<dbReference type="AlphaFoldDB" id="A0A1M5BRC8"/>
<evidence type="ECO:0008006" key="3">
    <source>
        <dbReference type="Google" id="ProtNLM"/>
    </source>
</evidence>
<evidence type="ECO:0000313" key="2">
    <source>
        <dbReference type="Proteomes" id="UP000184088"/>
    </source>
</evidence>
<dbReference type="RefSeq" id="WP_073344647.1">
    <property type="nucleotide sequence ID" value="NZ_FQVH01000023.1"/>
</dbReference>
<dbReference type="OrthoDB" id="442064at2"/>
<gene>
    <name evidence="1" type="ORF">SAMN02746089_01939</name>
</gene>
<keyword evidence="2" id="KW-1185">Reference proteome</keyword>